<reference evidence="2" key="1">
    <citation type="journal article" date="2020" name="Stud. Mycol.">
        <title>101 Dothideomycetes genomes: a test case for predicting lifestyles and emergence of pathogens.</title>
        <authorList>
            <person name="Haridas S."/>
            <person name="Albert R."/>
            <person name="Binder M."/>
            <person name="Bloem J."/>
            <person name="Labutti K."/>
            <person name="Salamov A."/>
            <person name="Andreopoulos B."/>
            <person name="Baker S."/>
            <person name="Barry K."/>
            <person name="Bills G."/>
            <person name="Bluhm B."/>
            <person name="Cannon C."/>
            <person name="Castanera R."/>
            <person name="Culley D."/>
            <person name="Daum C."/>
            <person name="Ezra D."/>
            <person name="Gonzalez J."/>
            <person name="Henrissat B."/>
            <person name="Kuo A."/>
            <person name="Liang C."/>
            <person name="Lipzen A."/>
            <person name="Lutzoni F."/>
            <person name="Magnuson J."/>
            <person name="Mondo S."/>
            <person name="Nolan M."/>
            <person name="Ohm R."/>
            <person name="Pangilinan J."/>
            <person name="Park H.-J."/>
            <person name="Ramirez L."/>
            <person name="Alfaro M."/>
            <person name="Sun H."/>
            <person name="Tritt A."/>
            <person name="Yoshinaga Y."/>
            <person name="Zwiers L.-H."/>
            <person name="Turgeon B."/>
            <person name="Goodwin S."/>
            <person name="Spatafora J."/>
            <person name="Crous P."/>
            <person name="Grigoriev I."/>
        </authorList>
    </citation>
    <scope>NUCLEOTIDE SEQUENCE</scope>
    <source>
        <strain evidence="2">CBS 675.92</strain>
    </source>
</reference>
<keyword evidence="3" id="KW-1185">Reference proteome</keyword>
<evidence type="ECO:0000313" key="2">
    <source>
        <dbReference type="EMBL" id="KAF1950178.1"/>
    </source>
</evidence>
<evidence type="ECO:0000256" key="1">
    <source>
        <dbReference type="SAM" id="MobiDB-lite"/>
    </source>
</evidence>
<evidence type="ECO:0000313" key="3">
    <source>
        <dbReference type="Proteomes" id="UP000800035"/>
    </source>
</evidence>
<proteinExistence type="predicted"/>
<name>A0A6A5TD08_9PLEO</name>
<organism evidence="2 3">
    <name type="scientific">Byssothecium circinans</name>
    <dbReference type="NCBI Taxonomy" id="147558"/>
    <lineage>
        <taxon>Eukaryota</taxon>
        <taxon>Fungi</taxon>
        <taxon>Dikarya</taxon>
        <taxon>Ascomycota</taxon>
        <taxon>Pezizomycotina</taxon>
        <taxon>Dothideomycetes</taxon>
        <taxon>Pleosporomycetidae</taxon>
        <taxon>Pleosporales</taxon>
        <taxon>Massarineae</taxon>
        <taxon>Massarinaceae</taxon>
        <taxon>Byssothecium</taxon>
    </lineage>
</organism>
<accession>A0A6A5TD08</accession>
<sequence>MVKHNLLGNLLGRKDAGFEAQKEKLLKTLRKTVRTFHAKILNDRLDRDRILHVFYGIAYCQNRQRKNVRGRGGIRDRTNRPSRRHTDASLLASGRRKDRARDMDIDVSDDSPTTVEENLLSFPIAVEADSEDRVRQLLFSEWQTSSFALKLYQSQRDEVRWRAQLTERERRDVEELKRLGSVALH</sequence>
<dbReference type="AlphaFoldDB" id="A0A6A5TD08"/>
<dbReference type="Proteomes" id="UP000800035">
    <property type="component" value="Unassembled WGS sequence"/>
</dbReference>
<gene>
    <name evidence="2" type="ORF">CC80DRAFT_509954</name>
</gene>
<feature type="region of interest" description="Disordered" evidence="1">
    <location>
        <begin position="68"/>
        <end position="97"/>
    </location>
</feature>
<protein>
    <submittedName>
        <fullName evidence="2">Uncharacterized protein</fullName>
    </submittedName>
</protein>
<feature type="compositionally biased region" description="Basic and acidic residues" evidence="1">
    <location>
        <begin position="73"/>
        <end position="87"/>
    </location>
</feature>
<dbReference type="EMBL" id="ML977028">
    <property type="protein sequence ID" value="KAF1950178.1"/>
    <property type="molecule type" value="Genomic_DNA"/>
</dbReference>